<feature type="region of interest" description="Disordered" evidence="1">
    <location>
        <begin position="152"/>
        <end position="182"/>
    </location>
</feature>
<feature type="region of interest" description="Disordered" evidence="1">
    <location>
        <begin position="384"/>
        <end position="405"/>
    </location>
</feature>
<sequence length="405" mass="43612">MGAGLGCAWVRKRGHSHHGWIQPDLSWGDPPSSPLHCVGDSQCLFWQSQESFCYLAFFHPFLPIGLPEFGVSQHGDRAEPHRLLILPGLPPAARGQRGPERARGAPLGDVLTPRERVLLRMADPSARKPTLEPQQELLETHQHHVAEIRARTQQLEQQREGPPSTSTPSCRPPGPSPPRPGEAVRAVAELSALLSPSPADTRLCRALRLSYLRAGGRDPAILQQLLHLQVEATALEKGTAGLCGSRRTAEAPAALPAEPPGTGARGLDAALLAMELENRRLEDELLARKVRRKRRADAGAQVAQRHAEELARLQAEVGMLRSHVEQTGPRPPPAILPPPLAPPLLPAMATPELFMESPQPALGTGGPAAPGRACVLPSLLLAPSMALEDPPPAQEPPAQHKQPQR</sequence>
<feature type="region of interest" description="Disordered" evidence="1">
    <location>
        <begin position="88"/>
        <end position="107"/>
    </location>
</feature>
<evidence type="ECO:0000256" key="1">
    <source>
        <dbReference type="SAM" id="MobiDB-lite"/>
    </source>
</evidence>
<evidence type="ECO:0000313" key="2">
    <source>
        <dbReference type="EMBL" id="PKK22627.1"/>
    </source>
</evidence>
<proteinExistence type="predicted"/>
<feature type="compositionally biased region" description="Pro residues" evidence="1">
    <location>
        <begin position="170"/>
        <end position="180"/>
    </location>
</feature>
<protein>
    <recommendedName>
        <fullName evidence="4">Coiled-coil domain containing 17</fullName>
    </recommendedName>
</protein>
<dbReference type="STRING" id="8932.A0A2I0LYX3"/>
<comment type="caution">
    <text evidence="2">The sequence shown here is derived from an EMBL/GenBank/DDBJ whole genome shotgun (WGS) entry which is preliminary data.</text>
</comment>
<accession>A0A2I0LYX3</accession>
<dbReference type="InterPro" id="IPR038800">
    <property type="entry name" value="CCDC17"/>
</dbReference>
<dbReference type="AlphaFoldDB" id="A0A2I0LYX3"/>
<feature type="compositionally biased region" description="Low complexity" evidence="1">
    <location>
        <begin position="396"/>
        <end position="405"/>
    </location>
</feature>
<evidence type="ECO:0008006" key="4">
    <source>
        <dbReference type="Google" id="ProtNLM"/>
    </source>
</evidence>
<dbReference type="PANTHER" id="PTHR33820">
    <property type="entry name" value="COILED-COIL DOMAIN-CONTAINING PROTEIN 17"/>
    <property type="match status" value="1"/>
</dbReference>
<dbReference type="EMBL" id="AKCR02000060">
    <property type="protein sequence ID" value="PKK22627.1"/>
    <property type="molecule type" value="Genomic_DNA"/>
</dbReference>
<keyword evidence="3" id="KW-1185">Reference proteome</keyword>
<gene>
    <name evidence="2" type="ORF">A306_00000345</name>
</gene>
<dbReference type="InParanoid" id="A0A2I0LYX3"/>
<dbReference type="PANTHER" id="PTHR33820:SF2">
    <property type="entry name" value="COILED-COIL DOMAIN-CONTAINING PROTEIN 17"/>
    <property type="match status" value="1"/>
</dbReference>
<name>A0A2I0LYX3_COLLI</name>
<reference evidence="2 3" key="1">
    <citation type="journal article" date="2013" name="Science">
        <title>Genomic diversity and evolution of the head crest in the rock pigeon.</title>
        <authorList>
            <person name="Shapiro M.D."/>
            <person name="Kronenberg Z."/>
            <person name="Li C."/>
            <person name="Domyan E.T."/>
            <person name="Pan H."/>
            <person name="Campbell M."/>
            <person name="Tan H."/>
            <person name="Huff C.D."/>
            <person name="Hu H."/>
            <person name="Vickrey A.I."/>
            <person name="Nielsen S.C."/>
            <person name="Stringham S.A."/>
            <person name="Hu H."/>
            <person name="Willerslev E."/>
            <person name="Gilbert M.T."/>
            <person name="Yandell M."/>
            <person name="Zhang G."/>
            <person name="Wang J."/>
        </authorList>
    </citation>
    <scope>NUCLEOTIDE SEQUENCE [LARGE SCALE GENOMIC DNA]</scope>
    <source>
        <tissue evidence="2">Blood</tissue>
    </source>
</reference>
<evidence type="ECO:0000313" key="3">
    <source>
        <dbReference type="Proteomes" id="UP000053872"/>
    </source>
</evidence>
<dbReference type="Proteomes" id="UP000053872">
    <property type="component" value="Unassembled WGS sequence"/>
</dbReference>
<organism evidence="2 3">
    <name type="scientific">Columba livia</name>
    <name type="common">Rock dove</name>
    <dbReference type="NCBI Taxonomy" id="8932"/>
    <lineage>
        <taxon>Eukaryota</taxon>
        <taxon>Metazoa</taxon>
        <taxon>Chordata</taxon>
        <taxon>Craniata</taxon>
        <taxon>Vertebrata</taxon>
        <taxon>Euteleostomi</taxon>
        <taxon>Archelosauria</taxon>
        <taxon>Archosauria</taxon>
        <taxon>Dinosauria</taxon>
        <taxon>Saurischia</taxon>
        <taxon>Theropoda</taxon>
        <taxon>Coelurosauria</taxon>
        <taxon>Aves</taxon>
        <taxon>Neognathae</taxon>
        <taxon>Neoaves</taxon>
        <taxon>Columbimorphae</taxon>
        <taxon>Columbiformes</taxon>
        <taxon>Columbidae</taxon>
        <taxon>Columba</taxon>
    </lineage>
</organism>